<proteinExistence type="predicted"/>
<dbReference type="AlphaFoldDB" id="A0A6A6BAU6"/>
<feature type="transmembrane region" description="Helical" evidence="2">
    <location>
        <begin position="41"/>
        <end position="69"/>
    </location>
</feature>
<dbReference type="GeneID" id="54300760"/>
<keyword evidence="4" id="KW-1185">Reference proteome</keyword>
<feature type="transmembrane region" description="Helical" evidence="2">
    <location>
        <begin position="89"/>
        <end position="107"/>
    </location>
</feature>
<organism evidence="3 4">
    <name type="scientific">Aplosporella prunicola CBS 121167</name>
    <dbReference type="NCBI Taxonomy" id="1176127"/>
    <lineage>
        <taxon>Eukaryota</taxon>
        <taxon>Fungi</taxon>
        <taxon>Dikarya</taxon>
        <taxon>Ascomycota</taxon>
        <taxon>Pezizomycotina</taxon>
        <taxon>Dothideomycetes</taxon>
        <taxon>Dothideomycetes incertae sedis</taxon>
        <taxon>Botryosphaeriales</taxon>
        <taxon>Aplosporellaceae</taxon>
        <taxon>Aplosporella</taxon>
    </lineage>
</organism>
<dbReference type="Proteomes" id="UP000799438">
    <property type="component" value="Unassembled WGS sequence"/>
</dbReference>
<reference evidence="3" key="1">
    <citation type="journal article" date="2020" name="Stud. Mycol.">
        <title>101 Dothideomycetes genomes: a test case for predicting lifestyles and emergence of pathogens.</title>
        <authorList>
            <person name="Haridas S."/>
            <person name="Albert R."/>
            <person name="Binder M."/>
            <person name="Bloem J."/>
            <person name="Labutti K."/>
            <person name="Salamov A."/>
            <person name="Andreopoulos B."/>
            <person name="Baker S."/>
            <person name="Barry K."/>
            <person name="Bills G."/>
            <person name="Bluhm B."/>
            <person name="Cannon C."/>
            <person name="Castanera R."/>
            <person name="Culley D."/>
            <person name="Daum C."/>
            <person name="Ezra D."/>
            <person name="Gonzalez J."/>
            <person name="Henrissat B."/>
            <person name="Kuo A."/>
            <person name="Liang C."/>
            <person name="Lipzen A."/>
            <person name="Lutzoni F."/>
            <person name="Magnuson J."/>
            <person name="Mondo S."/>
            <person name="Nolan M."/>
            <person name="Ohm R."/>
            <person name="Pangilinan J."/>
            <person name="Park H.-J."/>
            <person name="Ramirez L."/>
            <person name="Alfaro M."/>
            <person name="Sun H."/>
            <person name="Tritt A."/>
            <person name="Yoshinaga Y."/>
            <person name="Zwiers L.-H."/>
            <person name="Turgeon B."/>
            <person name="Goodwin S."/>
            <person name="Spatafora J."/>
            <person name="Crous P."/>
            <person name="Grigoriev I."/>
        </authorList>
    </citation>
    <scope>NUCLEOTIDE SEQUENCE</scope>
    <source>
        <strain evidence="3">CBS 121167</strain>
    </source>
</reference>
<evidence type="ECO:0000256" key="1">
    <source>
        <dbReference type="SAM" id="MobiDB-lite"/>
    </source>
</evidence>
<sequence length="893" mass="96284">MSTSVTDTIANGGVYLGAWTNWSHGSVQGATITLTKRDGGLLIAFLALFVTTTGASFWRLFCFVAHFALSNRSGPQDGLYHQMQAVLRNAATTTTGVIYFTQLLGSWRQHAQNPWKRVLPLLGFTALIMAVFSIASIFSSRISTATGNEVLISSPNCGRIDATLDSNIYDYFAYLRRYTSELTITGASYAKQCYEGNGTAQECSTYVKKELPATIYSNMSCPFPGNEKICLQSSTNLRIDTGLIDSHDDLGMNAAPADRFAFRRVVDCAPLVTEGYARQRNGSDNRTQDATIEYYYGDRRHWLPYDDANFTYVYSASSKDNYNMNADYTLGVALAAASLNDSTFTPIAELERKDAETALFFLSANNVFFAKPVDDDWFSAHTPFGDGLHGATLLSGSMPAFHKDQATGVLACTTQHQFCNPNKKKDGCTGLDGWRAGISASSRLWDNSAQKAAFAFWADTYTSLGIQIPDMVSNLGVSALTARDTLVQGIQGPLPRDQWQREVLHWHASTMAKLQRILVEAATGPSDPDMFRYIVKPSTEAEHLRCANQKVKSPSYTSFSTLGLGLTLALGLLINALSLGIEPLLRVLQARQRCAGRPAQGLYRRLEWAANETLQLQRLAHEELGAGSWCRGDECPPVTRRGDRLALLDVRDVRHPRLVVLGEAGEGLLGRGRGRGRGGDDGDVDVEARGGGRVRVSGCVDEEGDSQLLEPKDSAACPVVLDTGMDMSMPMSMPMATGAESPLGGSPESDAHNYFHNHNHDYPSTQALAHHHNDSNDSNDDNADADTHADAHPILSARLTQPLAGQYEVDGGVVRAPADSAPAPLSQAAAGPGSGLELGLGLGLGLGMGMGVGRERRSQRRRRGRGGRAGCDADGGGDGGEGEEVPLSPVSSL</sequence>
<feature type="transmembrane region" description="Helical" evidence="2">
    <location>
        <begin position="119"/>
        <end position="138"/>
    </location>
</feature>
<dbReference type="EMBL" id="ML995489">
    <property type="protein sequence ID" value="KAF2140483.1"/>
    <property type="molecule type" value="Genomic_DNA"/>
</dbReference>
<dbReference type="RefSeq" id="XP_033396196.1">
    <property type="nucleotide sequence ID" value="XM_033543263.1"/>
</dbReference>
<feature type="region of interest" description="Disordered" evidence="1">
    <location>
        <begin position="735"/>
        <end position="787"/>
    </location>
</feature>
<keyword evidence="2" id="KW-0812">Transmembrane</keyword>
<accession>A0A6A6BAU6</accession>
<name>A0A6A6BAU6_9PEZI</name>
<protein>
    <submittedName>
        <fullName evidence="3">Uncharacterized protein</fullName>
    </submittedName>
</protein>
<feature type="compositionally biased region" description="Gly residues" evidence="1">
    <location>
        <begin position="867"/>
        <end position="879"/>
    </location>
</feature>
<keyword evidence="2" id="KW-1133">Transmembrane helix</keyword>
<feature type="compositionally biased region" description="Basic and acidic residues" evidence="1">
    <location>
        <begin position="749"/>
        <end position="761"/>
    </location>
</feature>
<evidence type="ECO:0000313" key="3">
    <source>
        <dbReference type="EMBL" id="KAF2140483.1"/>
    </source>
</evidence>
<keyword evidence="2" id="KW-0472">Membrane</keyword>
<evidence type="ECO:0000313" key="4">
    <source>
        <dbReference type="Proteomes" id="UP000799438"/>
    </source>
</evidence>
<evidence type="ECO:0000256" key="2">
    <source>
        <dbReference type="SAM" id="Phobius"/>
    </source>
</evidence>
<gene>
    <name evidence="3" type="ORF">K452DRAFT_309634</name>
</gene>
<dbReference type="OrthoDB" id="3540210at2759"/>
<feature type="compositionally biased region" description="Basic residues" evidence="1">
    <location>
        <begin position="857"/>
        <end position="866"/>
    </location>
</feature>
<feature type="region of interest" description="Disordered" evidence="1">
    <location>
        <begin position="851"/>
        <end position="893"/>
    </location>
</feature>